<organism evidence="2 3">
    <name type="scientific">Aromia moschata</name>
    <dbReference type="NCBI Taxonomy" id="1265417"/>
    <lineage>
        <taxon>Eukaryota</taxon>
        <taxon>Metazoa</taxon>
        <taxon>Ecdysozoa</taxon>
        <taxon>Arthropoda</taxon>
        <taxon>Hexapoda</taxon>
        <taxon>Insecta</taxon>
        <taxon>Pterygota</taxon>
        <taxon>Neoptera</taxon>
        <taxon>Endopterygota</taxon>
        <taxon>Coleoptera</taxon>
        <taxon>Polyphaga</taxon>
        <taxon>Cucujiformia</taxon>
        <taxon>Chrysomeloidea</taxon>
        <taxon>Cerambycidae</taxon>
        <taxon>Cerambycinae</taxon>
        <taxon>Callichromatini</taxon>
        <taxon>Aromia</taxon>
    </lineage>
</organism>
<comment type="caution">
    <text evidence="2">The sequence shown here is derived from an EMBL/GenBank/DDBJ whole genome shotgun (WGS) entry which is preliminary data.</text>
</comment>
<dbReference type="Proteomes" id="UP001162162">
    <property type="component" value="Unassembled WGS sequence"/>
</dbReference>
<keyword evidence="3" id="KW-1185">Reference proteome</keyword>
<protein>
    <submittedName>
        <fullName evidence="2">Uncharacterized protein</fullName>
    </submittedName>
</protein>
<feature type="region of interest" description="Disordered" evidence="1">
    <location>
        <begin position="49"/>
        <end position="71"/>
    </location>
</feature>
<dbReference type="AlphaFoldDB" id="A0AAV8YBN1"/>
<feature type="compositionally biased region" description="Acidic residues" evidence="1">
    <location>
        <begin position="54"/>
        <end position="68"/>
    </location>
</feature>
<name>A0AAV8YBN1_9CUCU</name>
<evidence type="ECO:0000313" key="2">
    <source>
        <dbReference type="EMBL" id="KAJ8947877.1"/>
    </source>
</evidence>
<sequence length="87" mass="9982">MQEVRYPQNHVVNSVPNYNISQQNYPNYTPASSLQGPFGTEAIRLEKHLSQEGGTDDVGEETAEDEEEVKNKETLQFEEALKQWVNR</sequence>
<accession>A0AAV8YBN1</accession>
<evidence type="ECO:0000313" key="3">
    <source>
        <dbReference type="Proteomes" id="UP001162162"/>
    </source>
</evidence>
<dbReference type="EMBL" id="JAPWTK010000150">
    <property type="protein sequence ID" value="KAJ8947877.1"/>
    <property type="molecule type" value="Genomic_DNA"/>
</dbReference>
<gene>
    <name evidence="2" type="ORF">NQ318_010023</name>
</gene>
<evidence type="ECO:0000256" key="1">
    <source>
        <dbReference type="SAM" id="MobiDB-lite"/>
    </source>
</evidence>
<proteinExistence type="predicted"/>
<reference evidence="2" key="1">
    <citation type="journal article" date="2023" name="Insect Mol. Biol.">
        <title>Genome sequencing provides insights into the evolution of gene families encoding plant cell wall-degrading enzymes in longhorned beetles.</title>
        <authorList>
            <person name="Shin N.R."/>
            <person name="Okamura Y."/>
            <person name="Kirsch R."/>
            <person name="Pauchet Y."/>
        </authorList>
    </citation>
    <scope>NUCLEOTIDE SEQUENCE</scope>
    <source>
        <strain evidence="2">AMC_N1</strain>
    </source>
</reference>